<reference evidence="2" key="1">
    <citation type="submission" date="2017-09" db="EMBL/GenBank/DDBJ databases">
        <title>Depth-based differentiation of microbial function through sediment-hosted aquifers and enrichment of novel symbionts in the deep terrestrial subsurface.</title>
        <authorList>
            <person name="Probst A.J."/>
            <person name="Ladd B."/>
            <person name="Jarett J.K."/>
            <person name="Geller-Mcgrath D.E."/>
            <person name="Sieber C.M.K."/>
            <person name="Emerson J.B."/>
            <person name="Anantharaman K."/>
            <person name="Thomas B.C."/>
            <person name="Malmstrom R."/>
            <person name="Stieglmeier M."/>
            <person name="Klingl A."/>
            <person name="Woyke T."/>
            <person name="Ryan C.M."/>
            <person name="Banfield J.F."/>
        </authorList>
    </citation>
    <scope>NUCLEOTIDE SEQUENCE [LARGE SCALE GENOMIC DNA]</scope>
</reference>
<evidence type="ECO:0000313" key="1">
    <source>
        <dbReference type="EMBL" id="PIY72117.1"/>
    </source>
</evidence>
<protein>
    <submittedName>
        <fullName evidence="1">Uncharacterized protein</fullName>
    </submittedName>
</protein>
<evidence type="ECO:0000313" key="2">
    <source>
        <dbReference type="Proteomes" id="UP000229401"/>
    </source>
</evidence>
<proteinExistence type="predicted"/>
<dbReference type="AlphaFoldDB" id="A0A2M7QIG7"/>
<accession>A0A2M7QIG7</accession>
<name>A0A2M7QIG7_9BACT</name>
<comment type="caution">
    <text evidence="1">The sequence shown here is derived from an EMBL/GenBank/DDBJ whole genome shotgun (WGS) entry which is preliminary data.</text>
</comment>
<dbReference type="EMBL" id="PFLI01000090">
    <property type="protein sequence ID" value="PIY72117.1"/>
    <property type="molecule type" value="Genomic_DNA"/>
</dbReference>
<gene>
    <name evidence="1" type="ORF">COY87_02630</name>
</gene>
<organism evidence="1 2">
    <name type="scientific">Candidatus Roizmanbacteria bacterium CG_4_10_14_0_8_um_filter_33_9</name>
    <dbReference type="NCBI Taxonomy" id="1974826"/>
    <lineage>
        <taxon>Bacteria</taxon>
        <taxon>Candidatus Roizmaniibacteriota</taxon>
    </lineage>
</organism>
<sequence>MAYIIFLVYWLAMLLIVLPGSKLTKSNKSEWQELNEFRRYLRSDEFRRKQRAFEVELFKEVMK</sequence>
<dbReference type="Proteomes" id="UP000229401">
    <property type="component" value="Unassembled WGS sequence"/>
</dbReference>